<protein>
    <submittedName>
        <fullName evidence="1">Uncharacterized protein</fullName>
    </submittedName>
</protein>
<comment type="caution">
    <text evidence="1">The sequence shown here is derived from an EMBL/GenBank/DDBJ whole genome shotgun (WGS) entry which is preliminary data.</text>
</comment>
<proteinExistence type="predicted"/>
<name>A0ACC0V281_9HYPO</name>
<evidence type="ECO:0000313" key="2">
    <source>
        <dbReference type="Proteomes" id="UP001163324"/>
    </source>
</evidence>
<gene>
    <name evidence="1" type="ORF">N3K66_004772</name>
</gene>
<organism evidence="1 2">
    <name type="scientific">Trichothecium roseum</name>
    <dbReference type="NCBI Taxonomy" id="47278"/>
    <lineage>
        <taxon>Eukaryota</taxon>
        <taxon>Fungi</taxon>
        <taxon>Dikarya</taxon>
        <taxon>Ascomycota</taxon>
        <taxon>Pezizomycotina</taxon>
        <taxon>Sordariomycetes</taxon>
        <taxon>Hypocreomycetidae</taxon>
        <taxon>Hypocreales</taxon>
        <taxon>Hypocreales incertae sedis</taxon>
        <taxon>Trichothecium</taxon>
    </lineage>
</organism>
<sequence>MDPEAVEDLLTRQGSGVTPDEYDDLNETDEVIEERTKALDRVLATCRALWDNGSENAKTEELAVVAQKLGDGSRDVGWRIPFGASGIFGFFLGVIGVEDLDQGLYLHALRLVGNSCADTDENRARMVENDRMQAVVRRMSDESLVPVCIPVLYNSIVDYEPAQLYASQIQLSKSLVELLSKPSITEYAPIVNYFCKILALLISQDGEASRASPSTVQVLLDLASQEPFKDDVEDFTSLVSVAAAYLGSEPFQTDIVTKDGLHLFLSIYHHVHTGFGDVDDPGAEAALKQLRAGLLNSLADISGHDAFPAHHPLESSVPQTLLAWLKGANPALRTAACIAVGNLSRSDQASTDLVQKYSAHEPLIAVVADPATSDQQILHAVLSFLKNLAIPAANKPLLGGLLDPTCLPRMYALDTSPQVQFSAVSLTRLLITNCPENARRICKTSAGSGGGDGDGDDATIADSIVSLFSRSDAEPTRMESARSILALCRALHSGSPEVVLQDWDTDSSTTTTTTSTSSSSSASSYEEKRGAFYQKHAFSKPLSFLVAQEKWPTMRSEALFVLALMCRSKDGSKVVLSILDEDDGNNMKVITELVTGQKATETETAAAEQIEAGHEENQQDGSSVDDVTALTTKLQLEPQQVDPRQQATMSKVDRENCLVLVTELLRHRGGDRDGDMPEARRALLRELVKRALAT</sequence>
<reference evidence="1" key="1">
    <citation type="submission" date="2022-10" db="EMBL/GenBank/DDBJ databases">
        <title>Complete Genome of Trichothecium roseum strain YXFP-22015, a Plant Pathogen Isolated from Citrus.</title>
        <authorList>
            <person name="Wang Y."/>
            <person name="Zhu L."/>
        </authorList>
    </citation>
    <scope>NUCLEOTIDE SEQUENCE</scope>
    <source>
        <strain evidence="1">YXFP-22015</strain>
    </source>
</reference>
<accession>A0ACC0V281</accession>
<keyword evidence="2" id="KW-1185">Reference proteome</keyword>
<evidence type="ECO:0000313" key="1">
    <source>
        <dbReference type="EMBL" id="KAI9900510.1"/>
    </source>
</evidence>
<dbReference type="Proteomes" id="UP001163324">
    <property type="component" value="Chromosome 4"/>
</dbReference>
<dbReference type="EMBL" id="CM047943">
    <property type="protein sequence ID" value="KAI9900510.1"/>
    <property type="molecule type" value="Genomic_DNA"/>
</dbReference>